<protein>
    <recommendedName>
        <fullName evidence="3">DUF4179 domain-containing protein</fullName>
    </recommendedName>
</protein>
<feature type="transmembrane region" description="Helical" evidence="1">
    <location>
        <begin position="45"/>
        <end position="66"/>
    </location>
</feature>
<proteinExistence type="predicted"/>
<evidence type="ECO:0000256" key="1">
    <source>
        <dbReference type="SAM" id="Phobius"/>
    </source>
</evidence>
<accession>A0AAU8FWP3</accession>
<evidence type="ECO:0000313" key="2">
    <source>
        <dbReference type="EMBL" id="XCH28236.1"/>
    </source>
</evidence>
<dbReference type="EMBL" id="CP159290">
    <property type="protein sequence ID" value="XCH28236.1"/>
    <property type="molecule type" value="Genomic_DNA"/>
</dbReference>
<gene>
    <name evidence="2" type="ORF">ABRQ22_11525</name>
</gene>
<keyword evidence="1" id="KW-1133">Transmembrane helix</keyword>
<evidence type="ECO:0008006" key="3">
    <source>
        <dbReference type="Google" id="ProtNLM"/>
    </source>
</evidence>
<sequence length="366" mass="37744">MTDHDDAAFAAGLRAAVAPDHLHSALDAHRVLTSSRRAQRRRRTAALSATAGCAAAVGLLAGPLSARTGTDDAPLPAAARSTGAAGVVELAPGVTAAVDPRVHDRAGGGVVVDLGLPTWEPGTRFLLTVEPDDVDQPLRVWAGDDTDLETLLAGGSLPTGPVAGSRGDLALVTGPDGSDQLAVGLVDDPGTTENPTIATVVARETLLGPGEEARATVDLPVTALAPGPWGGVFAMRVTDARTGLPAPAVRGVFVRSLYDSGYGYGGCDTDGDVCTTVWDATEGSRSAPTRSSALSADDVAIQTFAEDYVADDPWASPAGFVAACVDERRALDASRGITRDDEDDLTWQCTADDMLDPLRWERDTTP</sequence>
<dbReference type="AlphaFoldDB" id="A0AAU8FWP3"/>
<keyword evidence="1" id="KW-0472">Membrane</keyword>
<keyword evidence="1" id="KW-0812">Transmembrane</keyword>
<organism evidence="2">
    <name type="scientific">Cellulosimicrobium sp. ES-005</name>
    <dbReference type="NCBI Taxonomy" id="3163031"/>
    <lineage>
        <taxon>Bacteria</taxon>
        <taxon>Bacillati</taxon>
        <taxon>Actinomycetota</taxon>
        <taxon>Actinomycetes</taxon>
        <taxon>Micrococcales</taxon>
        <taxon>Promicromonosporaceae</taxon>
        <taxon>Cellulosimicrobium</taxon>
    </lineage>
</organism>
<dbReference type="RefSeq" id="WP_253054811.1">
    <property type="nucleotide sequence ID" value="NZ_CP159290.1"/>
</dbReference>
<reference evidence="2" key="1">
    <citation type="submission" date="2024-06" db="EMBL/GenBank/DDBJ databases">
        <title>Complete genome sequence of the cellulolytic actinobacterium, Cellulosimicrobium ES-005.</title>
        <authorList>
            <person name="Matthews C.T."/>
            <person name="Underwood K.D."/>
            <person name="Ghanchi K.M."/>
            <person name="Fields S.D."/>
            <person name="Gardner S.G."/>
        </authorList>
    </citation>
    <scope>NUCLEOTIDE SEQUENCE</scope>
    <source>
        <strain evidence="2">ES-005</strain>
    </source>
</reference>
<name>A0AAU8FWP3_9MICO</name>